<dbReference type="InterPro" id="IPR011234">
    <property type="entry name" value="Fumarylacetoacetase-like_C"/>
</dbReference>
<evidence type="ECO:0000313" key="2">
    <source>
        <dbReference type="EMBL" id="CUS44795.1"/>
    </source>
</evidence>
<dbReference type="InterPro" id="IPR036663">
    <property type="entry name" value="Fumarylacetoacetase_C_sf"/>
</dbReference>
<keyword evidence="2" id="KW-0378">Hydrolase</keyword>
<reference evidence="2" key="1">
    <citation type="submission" date="2015-10" db="EMBL/GenBank/DDBJ databases">
        <authorList>
            <person name="Gilbert D.G."/>
        </authorList>
    </citation>
    <scope>NUCLEOTIDE SEQUENCE</scope>
</reference>
<dbReference type="EMBL" id="CZQE01000180">
    <property type="protein sequence ID" value="CUS44795.1"/>
    <property type="molecule type" value="Genomic_DNA"/>
</dbReference>
<evidence type="ECO:0000259" key="1">
    <source>
        <dbReference type="Pfam" id="PF01557"/>
    </source>
</evidence>
<name>A0A160TIK3_9ZZZZ</name>
<dbReference type="PANTHER" id="PTHR43211">
    <property type="entry name" value="FUMARYLACETOACETATE HYDROLASE"/>
    <property type="match status" value="1"/>
</dbReference>
<organism evidence="2">
    <name type="scientific">hydrothermal vent metagenome</name>
    <dbReference type="NCBI Taxonomy" id="652676"/>
    <lineage>
        <taxon>unclassified sequences</taxon>
        <taxon>metagenomes</taxon>
        <taxon>ecological metagenomes</taxon>
    </lineage>
</organism>
<dbReference type="PANTHER" id="PTHR43211:SF1">
    <property type="entry name" value="BLL6422 PROTEIN"/>
    <property type="match status" value="1"/>
</dbReference>
<proteinExistence type="predicted"/>
<feature type="domain" description="Fumarylacetoacetase-like C-terminal" evidence="1">
    <location>
        <begin position="118"/>
        <end position="318"/>
    </location>
</feature>
<dbReference type="GO" id="GO:0016787">
    <property type="term" value="F:hydrolase activity"/>
    <property type="evidence" value="ECO:0007669"/>
    <property type="project" value="UniProtKB-KW"/>
</dbReference>
<dbReference type="Pfam" id="PF01557">
    <property type="entry name" value="FAA_hydrolase"/>
    <property type="match status" value="1"/>
</dbReference>
<protein>
    <submittedName>
        <fullName evidence="2">Fumarylacetoacetate hydrolase family protein</fullName>
    </submittedName>
</protein>
<gene>
    <name evidence="2" type="ORF">MGWOODY_Smn1394</name>
</gene>
<accession>A0A160TIK3</accession>
<sequence length="323" mass="34707">MKLVTFRNRQGHARPGALTGDGRVFDIAAATACDGGEMLGDMIAVITAGRAGLARIARLMESGEAIALDEVQLLAPLPRPTQIRDCGNYEKHVRQAIAAAMQLRANATPDPAATLEKFRAAGLFEIPPVWFEQPLYYKGNPMTVIGPDAEVIRPRTAKLMDYELELAIVIGGPARDLTPENALEAVFGYTIFNDFSARDIQSRETQFRFGPAKGKDFDTGNAIGPCIVTADEIADPEALTMIARVNGEERVRTTSGGGQHSIVDTIAYISRDETLHPGDLIALGTVGDGCGYESLTFLDDGDLVELEVEGIGVLRNRLKGHAG</sequence>
<dbReference type="SUPFAM" id="SSF56529">
    <property type="entry name" value="FAH"/>
    <property type="match status" value="1"/>
</dbReference>
<dbReference type="AlphaFoldDB" id="A0A160TIK3"/>
<dbReference type="Gene3D" id="3.90.850.10">
    <property type="entry name" value="Fumarylacetoacetase-like, C-terminal domain"/>
    <property type="match status" value="1"/>
</dbReference>